<organism evidence="6 7">
    <name type="scientific">Salinispira pacifica</name>
    <dbReference type="NCBI Taxonomy" id="1307761"/>
    <lineage>
        <taxon>Bacteria</taxon>
        <taxon>Pseudomonadati</taxon>
        <taxon>Spirochaetota</taxon>
        <taxon>Spirochaetia</taxon>
        <taxon>Spirochaetales</taxon>
        <taxon>Spirochaetaceae</taxon>
        <taxon>Salinispira</taxon>
    </lineage>
</organism>
<evidence type="ECO:0000256" key="3">
    <source>
        <dbReference type="HAMAP-Rule" id="MF_00063"/>
    </source>
</evidence>
<dbReference type="CDD" id="cd23945">
    <property type="entry name" value="PAPS_reductase"/>
    <property type="match status" value="1"/>
</dbReference>
<dbReference type="eggNOG" id="COG0175">
    <property type="taxonomic scope" value="Bacteria"/>
</dbReference>
<comment type="function">
    <text evidence="3">Catalyzes the formation of sulfite from phosphoadenosine 5'-phosphosulfate (PAPS) using thioredoxin as an electron donor.</text>
</comment>
<dbReference type="GO" id="GO:0070814">
    <property type="term" value="P:hydrogen sulfide biosynthetic process"/>
    <property type="evidence" value="ECO:0007669"/>
    <property type="project" value="UniProtKB-UniRule"/>
</dbReference>
<dbReference type="Pfam" id="PF01507">
    <property type="entry name" value="PAPS_reduct"/>
    <property type="match status" value="1"/>
</dbReference>
<comment type="subcellular location">
    <subcellularLocation>
        <location evidence="3">Cytoplasm</location>
    </subcellularLocation>
</comment>
<dbReference type="GO" id="GO:0004604">
    <property type="term" value="F:phosphoadenylyl-sulfate reductase (thioredoxin) activity"/>
    <property type="evidence" value="ECO:0007669"/>
    <property type="project" value="UniProtKB-UniRule"/>
</dbReference>
<dbReference type="OrthoDB" id="9774475at2"/>
<dbReference type="InterPro" id="IPR004511">
    <property type="entry name" value="PAPS/APS_Rdtase"/>
</dbReference>
<dbReference type="HAMAP" id="MF_00063">
    <property type="entry name" value="CysH"/>
    <property type="match status" value="1"/>
</dbReference>
<dbReference type="GO" id="GO:0019379">
    <property type="term" value="P:sulfate assimilation, phosphoadenylyl sulfate reduction by phosphoadenylyl-sulfate reductase (thioredoxin)"/>
    <property type="evidence" value="ECO:0007669"/>
    <property type="project" value="UniProtKB-UniRule"/>
</dbReference>
<accession>V5WIA1</accession>
<dbReference type="Gene3D" id="3.40.50.620">
    <property type="entry name" value="HUPs"/>
    <property type="match status" value="1"/>
</dbReference>
<keyword evidence="2 3" id="KW-0560">Oxidoreductase</keyword>
<dbReference type="AlphaFoldDB" id="V5WIA1"/>
<comment type="caution">
    <text evidence="3">Lacks conserved residue(s) required for the propagation of feature annotation.</text>
</comment>
<keyword evidence="7" id="KW-1185">Reference proteome</keyword>
<dbReference type="PATRIC" id="fig|1307761.3.peg.1982"/>
<feature type="active site" description="Nucleophile; cysteine thiosulfonate intermediate" evidence="3">
    <location>
        <position position="218"/>
    </location>
</feature>
<evidence type="ECO:0000256" key="4">
    <source>
        <dbReference type="SAM" id="MobiDB-lite"/>
    </source>
</evidence>
<name>V5WIA1_9SPIO</name>
<dbReference type="InterPro" id="IPR014729">
    <property type="entry name" value="Rossmann-like_a/b/a_fold"/>
</dbReference>
<feature type="domain" description="Phosphoadenosine phosphosulphate reductase" evidence="5">
    <location>
        <begin position="25"/>
        <end position="198"/>
    </location>
</feature>
<keyword evidence="3" id="KW-0963">Cytoplasm</keyword>
<dbReference type="Proteomes" id="UP000018680">
    <property type="component" value="Chromosome"/>
</dbReference>
<comment type="similarity">
    <text evidence="1 3">Belongs to the PAPS reductase family. CysH subfamily.</text>
</comment>
<dbReference type="NCBIfam" id="NF002537">
    <property type="entry name" value="PRK02090.1"/>
    <property type="match status" value="1"/>
</dbReference>
<evidence type="ECO:0000313" key="6">
    <source>
        <dbReference type="EMBL" id="AHC15360.1"/>
    </source>
</evidence>
<evidence type="ECO:0000256" key="2">
    <source>
        <dbReference type="ARBA" id="ARBA00023002"/>
    </source>
</evidence>
<dbReference type="GO" id="GO:0005737">
    <property type="term" value="C:cytoplasm"/>
    <property type="evidence" value="ECO:0007669"/>
    <property type="project" value="UniProtKB-SubCell"/>
</dbReference>
<dbReference type="NCBIfam" id="TIGR00434">
    <property type="entry name" value="cysH"/>
    <property type="match status" value="1"/>
</dbReference>
<dbReference type="RefSeq" id="WP_024268277.1">
    <property type="nucleotide sequence ID" value="NC_023035.1"/>
</dbReference>
<dbReference type="InterPro" id="IPR002500">
    <property type="entry name" value="PAPS_reduct_dom"/>
</dbReference>
<dbReference type="STRING" id="1307761.L21SP2_1989"/>
<evidence type="ECO:0000259" key="5">
    <source>
        <dbReference type="Pfam" id="PF01507"/>
    </source>
</evidence>
<evidence type="ECO:0000313" key="7">
    <source>
        <dbReference type="Proteomes" id="UP000018680"/>
    </source>
</evidence>
<dbReference type="UniPathway" id="UPA00140">
    <property type="reaction ID" value="UER00206"/>
</dbReference>
<sequence>MRDSSNPPDPLELIRWAHNTFSDKLIMTTSFGIYSAVMLHLATRVVPDIPVVWIDTGYLPPETYLFAEELRKRLSLNLHVYQSELSPARMETLYGKLHESRDPEDLDTYDYIRKVRPMTRALDALGGEAWIAGLRSEQTGARKQLKPVDKQNGTVKIHPILHWTRTDLLSYLDAHSLSAHPLHQEGYESVGDAHSSRPMTAQDQHPRETRFHGVKQECGLHLDLDQGQNRAFNSSRL</sequence>
<dbReference type="PANTHER" id="PTHR46509">
    <property type="entry name" value="PHOSPHOADENOSINE PHOSPHOSULFATE REDUCTASE"/>
    <property type="match status" value="1"/>
</dbReference>
<dbReference type="KEGG" id="slr:L21SP2_1989"/>
<reference evidence="6 7" key="1">
    <citation type="journal article" date="2015" name="Stand. Genomic Sci.">
        <title>Complete genome sequence and description of Salinispira pacifica gen. nov., sp. nov., a novel spirochaete isolated form a hypersaline microbial mat.</title>
        <authorList>
            <person name="Ben Hania W."/>
            <person name="Joseph M."/>
            <person name="Schumann P."/>
            <person name="Bunk B."/>
            <person name="Fiebig A."/>
            <person name="Sproer C."/>
            <person name="Klenk H.P."/>
            <person name="Fardeau M.L."/>
            <person name="Spring S."/>
        </authorList>
    </citation>
    <scope>NUCLEOTIDE SEQUENCE [LARGE SCALE GENOMIC DNA]</scope>
    <source>
        <strain evidence="6 7">L21-RPul-D2</strain>
    </source>
</reference>
<dbReference type="HOGENOM" id="CLU_044089_3_0_12"/>
<dbReference type="PIRSF" id="PIRSF000857">
    <property type="entry name" value="PAPS_reductase"/>
    <property type="match status" value="1"/>
</dbReference>
<dbReference type="SUPFAM" id="SSF52402">
    <property type="entry name" value="Adenine nucleotide alpha hydrolases-like"/>
    <property type="match status" value="1"/>
</dbReference>
<gene>
    <name evidence="3" type="primary">cysH</name>
    <name evidence="6" type="ORF">L21SP2_1989</name>
</gene>
<feature type="region of interest" description="Disordered" evidence="4">
    <location>
        <begin position="187"/>
        <end position="208"/>
    </location>
</feature>
<protein>
    <recommendedName>
        <fullName evidence="3">Phosphoadenosine 5'-phosphosulfate reductase</fullName>
        <shortName evidence="3">PAPS reductase</shortName>
        <ecNumber evidence="3">1.8.4.8</ecNumber>
    </recommendedName>
    <alternativeName>
        <fullName evidence="3">3'-phosphoadenylylsulfate reductase</fullName>
    </alternativeName>
    <alternativeName>
        <fullName evidence="3">PAPS reductase, thioredoxin dependent</fullName>
    </alternativeName>
    <alternativeName>
        <fullName evidence="3">PAPS sulfotransferase</fullName>
    </alternativeName>
    <alternativeName>
        <fullName evidence="3">PAdoPS reductase</fullName>
    </alternativeName>
</protein>
<comment type="pathway">
    <text evidence="3">Sulfur metabolism; hydrogen sulfide biosynthesis; sulfite from sulfate: step 3/3.</text>
</comment>
<dbReference type="EMBL" id="CP006939">
    <property type="protein sequence ID" value="AHC15360.1"/>
    <property type="molecule type" value="Genomic_DNA"/>
</dbReference>
<comment type="catalytic activity">
    <reaction evidence="3">
        <text>[thioredoxin]-disulfide + sulfite + adenosine 3',5'-bisphosphate + 2 H(+) = [thioredoxin]-dithiol + 3'-phosphoadenylyl sulfate</text>
        <dbReference type="Rhea" id="RHEA:11724"/>
        <dbReference type="Rhea" id="RHEA-COMP:10698"/>
        <dbReference type="Rhea" id="RHEA-COMP:10700"/>
        <dbReference type="ChEBI" id="CHEBI:15378"/>
        <dbReference type="ChEBI" id="CHEBI:17359"/>
        <dbReference type="ChEBI" id="CHEBI:29950"/>
        <dbReference type="ChEBI" id="CHEBI:50058"/>
        <dbReference type="ChEBI" id="CHEBI:58339"/>
        <dbReference type="ChEBI" id="CHEBI:58343"/>
        <dbReference type="EC" id="1.8.4.8"/>
    </reaction>
</comment>
<dbReference type="EC" id="1.8.4.8" evidence="3"/>
<proteinExistence type="inferred from homology"/>
<dbReference type="PANTHER" id="PTHR46509:SF1">
    <property type="entry name" value="PHOSPHOADENOSINE PHOSPHOSULFATE REDUCTASE"/>
    <property type="match status" value="1"/>
</dbReference>
<evidence type="ECO:0000256" key="1">
    <source>
        <dbReference type="ARBA" id="ARBA00009732"/>
    </source>
</evidence>